<dbReference type="SUPFAM" id="SSF46785">
    <property type="entry name" value="Winged helix' DNA-binding domain"/>
    <property type="match status" value="1"/>
</dbReference>
<dbReference type="Proteomes" id="UP000237466">
    <property type="component" value="Unassembled WGS sequence"/>
</dbReference>
<name>A0A2S3R8F6_VIBVL</name>
<sequence length="340" mass="38491">MNVNLELNPRYIQAGFKTQAKNISQTRNKGECKLACLLEVIAAHIIKHGNDCFASTTRLLNMYNNAASRYGVKPIKERAMFNLLNTVESKGFISRTHARNDAAWQTKRHIQINLTTVQDAFSGAINWAIKAANAYVNRQKMQSSRSDVENPLNPSNTKGSEETATNKKCSRRSKDLSKESKLNKYNGFPSDSFFMKFFGAFANDAKSLQLAAKEGRITASGARKLIGIHAKLGFELAKPFKRYLDHVIAKEHTYHQKLTRGEQQLYGGTPQQALQAANEDCLAHCQKWVDDGLGEFRRDLNGRIYYRDFMTPKLEARTAWELLVEQYIKSPDNILSQFEA</sequence>
<dbReference type="InterPro" id="IPR036388">
    <property type="entry name" value="WH-like_DNA-bd_sf"/>
</dbReference>
<dbReference type="AlphaFoldDB" id="A0A2S3R8F6"/>
<evidence type="ECO:0000313" key="2">
    <source>
        <dbReference type="EMBL" id="POB49959.1"/>
    </source>
</evidence>
<organism evidence="2 3">
    <name type="scientific">Vibrio vulnificus</name>
    <dbReference type="NCBI Taxonomy" id="672"/>
    <lineage>
        <taxon>Bacteria</taxon>
        <taxon>Pseudomonadati</taxon>
        <taxon>Pseudomonadota</taxon>
        <taxon>Gammaproteobacteria</taxon>
        <taxon>Vibrionales</taxon>
        <taxon>Vibrionaceae</taxon>
        <taxon>Vibrio</taxon>
    </lineage>
</organism>
<evidence type="ECO:0000256" key="1">
    <source>
        <dbReference type="SAM" id="MobiDB-lite"/>
    </source>
</evidence>
<evidence type="ECO:0000313" key="3">
    <source>
        <dbReference type="Proteomes" id="UP000237466"/>
    </source>
</evidence>
<accession>A0A2S3R8F6</accession>
<proteinExistence type="predicted"/>
<dbReference type="InterPro" id="IPR036390">
    <property type="entry name" value="WH_DNA-bd_sf"/>
</dbReference>
<dbReference type="EMBL" id="PDGH01000020">
    <property type="protein sequence ID" value="POB49959.1"/>
    <property type="molecule type" value="Genomic_DNA"/>
</dbReference>
<protein>
    <submittedName>
        <fullName evidence="2">Uncharacterized protein</fullName>
    </submittedName>
</protein>
<gene>
    <name evidence="2" type="ORF">CRN52_01380</name>
</gene>
<dbReference type="RefSeq" id="WP_103199658.1">
    <property type="nucleotide sequence ID" value="NZ_PDGH01000020.1"/>
</dbReference>
<dbReference type="Gene3D" id="1.10.10.10">
    <property type="entry name" value="Winged helix-like DNA-binding domain superfamily/Winged helix DNA-binding domain"/>
    <property type="match status" value="1"/>
</dbReference>
<comment type="caution">
    <text evidence="2">The sequence shown here is derived from an EMBL/GenBank/DDBJ whole genome shotgun (WGS) entry which is preliminary data.</text>
</comment>
<feature type="region of interest" description="Disordered" evidence="1">
    <location>
        <begin position="142"/>
        <end position="176"/>
    </location>
</feature>
<reference evidence="2 3" key="1">
    <citation type="journal article" date="2018" name="Front. Microbiol.">
        <title>Phylogeny of Vibrio vulnificus from the Analysis of the Core-Genome: Implications for Intra-Species Taxonomy.</title>
        <authorList>
            <person name="Roig F.J."/>
            <person name="Gonzalez-Candelas F."/>
            <person name="Sanjuan E."/>
            <person name="Fouz B."/>
            <person name="Feil E.J."/>
            <person name="Llorens C."/>
            <person name="Baker-Austin C."/>
            <person name="Oliver J.D."/>
            <person name="Danin-Poleg Y."/>
            <person name="Gibas C.J."/>
            <person name="Kashi Y."/>
            <person name="Gulig P.A."/>
            <person name="Morrison S.S."/>
            <person name="Amaro C."/>
        </authorList>
    </citation>
    <scope>NUCLEOTIDE SEQUENCE [LARGE SCALE GENOMIC DNA]</scope>
    <source>
        <strain evidence="2 3">CECT4608</strain>
    </source>
</reference>